<reference evidence="15" key="1">
    <citation type="journal article" date="2019" name="Int. J. Syst. Evol. Microbiol.">
        <title>The Global Catalogue of Microorganisms (GCM) 10K type strain sequencing project: providing services to taxonomists for standard genome sequencing and annotation.</title>
        <authorList>
            <consortium name="The Broad Institute Genomics Platform"/>
            <consortium name="The Broad Institute Genome Sequencing Center for Infectious Disease"/>
            <person name="Wu L."/>
            <person name="Ma J."/>
        </authorList>
    </citation>
    <scope>NUCLEOTIDE SEQUENCE [LARGE SCALE GENOMIC DNA]</scope>
    <source>
        <strain evidence="15">CGMCC 1.19062</strain>
    </source>
</reference>
<evidence type="ECO:0000256" key="8">
    <source>
        <dbReference type="ARBA" id="ARBA00022833"/>
    </source>
</evidence>
<comment type="subunit">
    <text evidence="3 12">Monomer.</text>
</comment>
<dbReference type="PANTHER" id="PTHR10890:SF3">
    <property type="entry name" value="CYSTEINE--TRNA LIGASE, CYTOPLASMIC"/>
    <property type="match status" value="1"/>
</dbReference>
<feature type="domain" description="Cysteinyl-tRNA synthetase class Ia DALR" evidence="13">
    <location>
        <begin position="340"/>
        <end position="399"/>
    </location>
</feature>
<evidence type="ECO:0000259" key="13">
    <source>
        <dbReference type="SMART" id="SM00840"/>
    </source>
</evidence>
<dbReference type="CDD" id="cd07963">
    <property type="entry name" value="Anticodon_Ia_Cys"/>
    <property type="match status" value="1"/>
</dbReference>
<dbReference type="Gene3D" id="1.20.120.1910">
    <property type="entry name" value="Cysteine-tRNA ligase, C-terminal anti-codon recognition domain"/>
    <property type="match status" value="1"/>
</dbReference>
<evidence type="ECO:0000256" key="6">
    <source>
        <dbReference type="ARBA" id="ARBA00022723"/>
    </source>
</evidence>
<dbReference type="InterPro" id="IPR056411">
    <property type="entry name" value="CysS_C"/>
</dbReference>
<keyword evidence="6 12" id="KW-0479">Metal-binding</keyword>
<protein>
    <recommendedName>
        <fullName evidence="12">Cysteine--tRNA ligase</fullName>
        <ecNumber evidence="12">6.1.1.16</ecNumber>
    </recommendedName>
    <alternativeName>
        <fullName evidence="12">Cysteinyl-tRNA synthetase</fullName>
        <shortName evidence="12">CysRS</shortName>
    </alternativeName>
</protein>
<comment type="subcellular location">
    <subcellularLocation>
        <location evidence="1 12">Cytoplasm</location>
    </subcellularLocation>
</comment>
<keyword evidence="11 12" id="KW-0030">Aminoacyl-tRNA synthetase</keyword>
<keyword evidence="15" id="KW-1185">Reference proteome</keyword>
<sequence length="456" mass="50924">MPLQFHNTLARKKEEFVPLVPGQVSLYVCGPTVYDRAHIGNARPAVVFDVLARFLRTQFDKVTYVRNITDVDDKINRRAKELGVSIRELTAETEKQYLDDIGALGVLPPDIMPRVTDHIGEIIAMAAALIAGGYAYEAEGHVLFHVAAMDDYGKLSGHSRDDLIAGARIDVAPYKKDPADFVLWKPSTPDMPGWDSPWGYGRPGWHIECSAMIQKHLGPTIDIHGGGNDLIFPHHENELAQSKCTHKGEPLARYWLHNGMLQVEGEKMSKSVGNFFTVRDLLERAPGEAIRLVLMTAHYRQPLDWTEEGLQEAVTILDRFYLALRRVEEIEELEVPPPEAFIAALSDDLNTPLALSVLHAMVTELNKADDGFEQSMLKGQILSAGNLLGLLQQEPEAWLRRGQSDSDAERIEGLIADRIQARKDKNFARADEIRKQLTDEGIVLEDGPSGTTWRKA</sequence>
<evidence type="ECO:0000256" key="1">
    <source>
        <dbReference type="ARBA" id="ARBA00004496"/>
    </source>
</evidence>
<dbReference type="EMBL" id="JBHUIP010000014">
    <property type="protein sequence ID" value="MFD2264892.1"/>
    <property type="molecule type" value="Genomic_DNA"/>
</dbReference>
<comment type="catalytic activity">
    <reaction evidence="12">
        <text>tRNA(Cys) + L-cysteine + ATP = L-cysteinyl-tRNA(Cys) + AMP + diphosphate</text>
        <dbReference type="Rhea" id="RHEA:17773"/>
        <dbReference type="Rhea" id="RHEA-COMP:9661"/>
        <dbReference type="Rhea" id="RHEA-COMP:9679"/>
        <dbReference type="ChEBI" id="CHEBI:30616"/>
        <dbReference type="ChEBI" id="CHEBI:33019"/>
        <dbReference type="ChEBI" id="CHEBI:35235"/>
        <dbReference type="ChEBI" id="CHEBI:78442"/>
        <dbReference type="ChEBI" id="CHEBI:78517"/>
        <dbReference type="ChEBI" id="CHEBI:456215"/>
        <dbReference type="EC" id="6.1.1.16"/>
    </reaction>
</comment>
<dbReference type="CDD" id="cd00672">
    <property type="entry name" value="CysRS_core"/>
    <property type="match status" value="1"/>
</dbReference>
<comment type="cofactor">
    <cofactor evidence="12">
        <name>Zn(2+)</name>
        <dbReference type="ChEBI" id="CHEBI:29105"/>
    </cofactor>
    <text evidence="12">Binds 1 zinc ion per subunit.</text>
</comment>
<feature type="binding site" evidence="12">
    <location>
        <position position="209"/>
    </location>
    <ligand>
        <name>Zn(2+)</name>
        <dbReference type="ChEBI" id="CHEBI:29105"/>
    </ligand>
</feature>
<feature type="short sequence motif" description="'HIGH' region" evidence="12">
    <location>
        <begin position="31"/>
        <end position="41"/>
    </location>
</feature>
<evidence type="ECO:0000256" key="2">
    <source>
        <dbReference type="ARBA" id="ARBA00005594"/>
    </source>
</evidence>
<dbReference type="EC" id="6.1.1.16" evidence="12"/>
<dbReference type="InterPro" id="IPR015803">
    <property type="entry name" value="Cys-tRNA-ligase"/>
</dbReference>
<feature type="binding site" evidence="12">
    <location>
        <position position="270"/>
    </location>
    <ligand>
        <name>ATP</name>
        <dbReference type="ChEBI" id="CHEBI:30616"/>
    </ligand>
</feature>
<evidence type="ECO:0000256" key="7">
    <source>
        <dbReference type="ARBA" id="ARBA00022741"/>
    </source>
</evidence>
<evidence type="ECO:0000256" key="11">
    <source>
        <dbReference type="ARBA" id="ARBA00023146"/>
    </source>
</evidence>
<dbReference type="InterPro" id="IPR009080">
    <property type="entry name" value="tRNAsynth_Ia_anticodon-bd"/>
</dbReference>
<organism evidence="14 15">
    <name type="scientific">Lacibacterium aquatile</name>
    <dbReference type="NCBI Taxonomy" id="1168082"/>
    <lineage>
        <taxon>Bacteria</taxon>
        <taxon>Pseudomonadati</taxon>
        <taxon>Pseudomonadota</taxon>
        <taxon>Alphaproteobacteria</taxon>
        <taxon>Rhodospirillales</taxon>
        <taxon>Rhodospirillaceae</taxon>
    </lineage>
</organism>
<evidence type="ECO:0000256" key="5">
    <source>
        <dbReference type="ARBA" id="ARBA00022598"/>
    </source>
</evidence>
<keyword evidence="10 12" id="KW-0648">Protein biosynthesis</keyword>
<feature type="binding site" evidence="12">
    <location>
        <position position="29"/>
    </location>
    <ligand>
        <name>Zn(2+)</name>
        <dbReference type="ChEBI" id="CHEBI:29105"/>
    </ligand>
</feature>
<comment type="caution">
    <text evidence="14">The sequence shown here is derived from an EMBL/GenBank/DDBJ whole genome shotgun (WGS) entry which is preliminary data.</text>
</comment>
<dbReference type="SUPFAM" id="SSF52374">
    <property type="entry name" value="Nucleotidylyl transferase"/>
    <property type="match status" value="1"/>
</dbReference>
<dbReference type="HAMAP" id="MF_00041">
    <property type="entry name" value="Cys_tRNA_synth"/>
    <property type="match status" value="1"/>
</dbReference>
<dbReference type="InterPro" id="IPR014729">
    <property type="entry name" value="Rossmann-like_a/b/a_fold"/>
</dbReference>
<dbReference type="SMART" id="SM00840">
    <property type="entry name" value="DALR_2"/>
    <property type="match status" value="1"/>
</dbReference>
<evidence type="ECO:0000256" key="9">
    <source>
        <dbReference type="ARBA" id="ARBA00022840"/>
    </source>
</evidence>
<keyword evidence="4 12" id="KW-0963">Cytoplasm</keyword>
<feature type="binding site" evidence="12">
    <location>
        <position position="234"/>
    </location>
    <ligand>
        <name>Zn(2+)</name>
        <dbReference type="ChEBI" id="CHEBI:29105"/>
    </ligand>
</feature>
<dbReference type="RefSeq" id="WP_379878026.1">
    <property type="nucleotide sequence ID" value="NZ_JBHUIP010000014.1"/>
</dbReference>
<keyword evidence="7 12" id="KW-0547">Nucleotide-binding</keyword>
<keyword evidence="5 12" id="KW-0436">Ligase</keyword>
<dbReference type="PANTHER" id="PTHR10890">
    <property type="entry name" value="CYSTEINYL-TRNA SYNTHETASE"/>
    <property type="match status" value="1"/>
</dbReference>
<dbReference type="InterPro" id="IPR015273">
    <property type="entry name" value="Cys-tRNA-synt_Ia_DALR"/>
</dbReference>
<dbReference type="Pfam" id="PF09190">
    <property type="entry name" value="DALR_2"/>
    <property type="match status" value="1"/>
</dbReference>
<evidence type="ECO:0000313" key="14">
    <source>
        <dbReference type="EMBL" id="MFD2264892.1"/>
    </source>
</evidence>
<evidence type="ECO:0000313" key="15">
    <source>
        <dbReference type="Proteomes" id="UP001597295"/>
    </source>
</evidence>
<proteinExistence type="inferred from homology"/>
<accession>A0ABW5DVH2</accession>
<evidence type="ECO:0000256" key="4">
    <source>
        <dbReference type="ARBA" id="ARBA00022490"/>
    </source>
</evidence>
<name>A0ABW5DVH2_9PROT</name>
<evidence type="ECO:0000256" key="12">
    <source>
        <dbReference type="HAMAP-Rule" id="MF_00041"/>
    </source>
</evidence>
<dbReference type="NCBIfam" id="TIGR00435">
    <property type="entry name" value="cysS"/>
    <property type="match status" value="1"/>
</dbReference>
<keyword evidence="8 12" id="KW-0862">Zinc</keyword>
<dbReference type="SUPFAM" id="SSF47323">
    <property type="entry name" value="Anticodon-binding domain of a subclass of class I aminoacyl-tRNA synthetases"/>
    <property type="match status" value="1"/>
</dbReference>
<evidence type="ECO:0000256" key="10">
    <source>
        <dbReference type="ARBA" id="ARBA00022917"/>
    </source>
</evidence>
<dbReference type="Proteomes" id="UP001597295">
    <property type="component" value="Unassembled WGS sequence"/>
</dbReference>
<gene>
    <name evidence="12 14" type="primary">cysS</name>
    <name evidence="14" type="ORF">ACFSM5_18445</name>
</gene>
<dbReference type="Gene3D" id="3.40.50.620">
    <property type="entry name" value="HUPs"/>
    <property type="match status" value="1"/>
</dbReference>
<dbReference type="InterPro" id="IPR032678">
    <property type="entry name" value="tRNA-synt_1_cat_dom"/>
</dbReference>
<dbReference type="Pfam" id="PF01406">
    <property type="entry name" value="tRNA-synt_1e"/>
    <property type="match status" value="1"/>
</dbReference>
<feature type="short sequence motif" description="'KMSKS' region" evidence="12">
    <location>
        <begin position="267"/>
        <end position="271"/>
    </location>
</feature>
<feature type="binding site" evidence="12">
    <location>
        <position position="238"/>
    </location>
    <ligand>
        <name>Zn(2+)</name>
        <dbReference type="ChEBI" id="CHEBI:29105"/>
    </ligand>
</feature>
<dbReference type="Pfam" id="PF23493">
    <property type="entry name" value="CysS_C"/>
    <property type="match status" value="1"/>
</dbReference>
<comment type="similarity">
    <text evidence="2 12">Belongs to the class-I aminoacyl-tRNA synthetase family.</text>
</comment>
<keyword evidence="9 12" id="KW-0067">ATP-binding</keyword>
<dbReference type="InterPro" id="IPR024909">
    <property type="entry name" value="Cys-tRNA/MSH_ligase"/>
</dbReference>
<dbReference type="PRINTS" id="PR00983">
    <property type="entry name" value="TRNASYNTHCYS"/>
</dbReference>
<evidence type="ECO:0000256" key="3">
    <source>
        <dbReference type="ARBA" id="ARBA00011245"/>
    </source>
</evidence>
<dbReference type="GO" id="GO:0004817">
    <property type="term" value="F:cysteine-tRNA ligase activity"/>
    <property type="evidence" value="ECO:0007669"/>
    <property type="project" value="UniProtKB-EC"/>
</dbReference>